<feature type="compositionally biased region" description="Basic residues" evidence="1">
    <location>
        <begin position="134"/>
        <end position="143"/>
    </location>
</feature>
<gene>
    <name evidence="4" type="ORF">TKK_008510</name>
</gene>
<feature type="signal peptide" evidence="3">
    <location>
        <begin position="1"/>
        <end position="20"/>
    </location>
</feature>
<dbReference type="Proteomes" id="UP001627154">
    <property type="component" value="Unassembled WGS sequence"/>
</dbReference>
<feature type="transmembrane region" description="Helical" evidence="2">
    <location>
        <begin position="172"/>
        <end position="191"/>
    </location>
</feature>
<reference evidence="4 5" key="1">
    <citation type="journal article" date="2024" name="bioRxiv">
        <title>A reference genome for Trichogramma kaykai: A tiny desert-dwelling parasitoid wasp with competing sex-ratio distorters.</title>
        <authorList>
            <person name="Culotta J."/>
            <person name="Lindsey A.R."/>
        </authorList>
    </citation>
    <scope>NUCLEOTIDE SEQUENCE [LARGE SCALE GENOMIC DNA]</scope>
    <source>
        <strain evidence="4 5">KSX58</strain>
    </source>
</reference>
<feature type="region of interest" description="Disordered" evidence="1">
    <location>
        <begin position="108"/>
        <end position="143"/>
    </location>
</feature>
<keyword evidence="3" id="KW-0732">Signal</keyword>
<protein>
    <submittedName>
        <fullName evidence="4">Uncharacterized protein</fullName>
    </submittedName>
</protein>
<organism evidence="4 5">
    <name type="scientific">Trichogramma kaykai</name>
    <dbReference type="NCBI Taxonomy" id="54128"/>
    <lineage>
        <taxon>Eukaryota</taxon>
        <taxon>Metazoa</taxon>
        <taxon>Ecdysozoa</taxon>
        <taxon>Arthropoda</taxon>
        <taxon>Hexapoda</taxon>
        <taxon>Insecta</taxon>
        <taxon>Pterygota</taxon>
        <taxon>Neoptera</taxon>
        <taxon>Endopterygota</taxon>
        <taxon>Hymenoptera</taxon>
        <taxon>Apocrita</taxon>
        <taxon>Proctotrupomorpha</taxon>
        <taxon>Chalcidoidea</taxon>
        <taxon>Trichogrammatidae</taxon>
        <taxon>Trichogramma</taxon>
    </lineage>
</organism>
<feature type="chain" id="PRO_5044745082" evidence="3">
    <location>
        <begin position="21"/>
        <end position="243"/>
    </location>
</feature>
<name>A0ABD2WYN7_9HYME</name>
<evidence type="ECO:0000256" key="2">
    <source>
        <dbReference type="SAM" id="Phobius"/>
    </source>
</evidence>
<dbReference type="EMBL" id="JBJJXI010000061">
    <property type="protein sequence ID" value="KAL3397758.1"/>
    <property type="molecule type" value="Genomic_DNA"/>
</dbReference>
<comment type="caution">
    <text evidence="4">The sequence shown here is derived from an EMBL/GenBank/DDBJ whole genome shotgun (WGS) entry which is preliminary data.</text>
</comment>
<evidence type="ECO:0000313" key="4">
    <source>
        <dbReference type="EMBL" id="KAL3397758.1"/>
    </source>
</evidence>
<proteinExistence type="predicted"/>
<dbReference type="AlphaFoldDB" id="A0ABD2WYN7"/>
<sequence length="243" mass="27070">MKYFLTSAALCCCLATMSQQASVQQSTTGSATTTSRSSDAGGDLGRFFDCLYEADSVACTTKRIGRELDRIEAQVTGNKPSDPPISRVIEETGNLLAEGLQSVLQKDYPAKSKDETEAGEGARALDSADQVESRKKKGKGKKKHLHKAMMVGMMVKAKLSLLLQLISTHFQFKFYMIAIISLLINIARFWLDLKKSHRPSKVIYYEHAQHQHHYDHDDDHGVWGRSSDESPQDIAYNAYAPDH</sequence>
<evidence type="ECO:0000313" key="5">
    <source>
        <dbReference type="Proteomes" id="UP001627154"/>
    </source>
</evidence>
<keyword evidence="2" id="KW-1133">Transmembrane helix</keyword>
<accession>A0ABD2WYN7</accession>
<evidence type="ECO:0000256" key="1">
    <source>
        <dbReference type="SAM" id="MobiDB-lite"/>
    </source>
</evidence>
<evidence type="ECO:0000256" key="3">
    <source>
        <dbReference type="SAM" id="SignalP"/>
    </source>
</evidence>
<keyword evidence="5" id="KW-1185">Reference proteome</keyword>
<keyword evidence="2" id="KW-0812">Transmembrane</keyword>
<keyword evidence="2" id="KW-0472">Membrane</keyword>